<name>A0A410PT28_9FIRM</name>
<dbReference type="Proteomes" id="UP000287601">
    <property type="component" value="Chromosome"/>
</dbReference>
<accession>A0A410PT28</accession>
<reference evidence="1 2" key="1">
    <citation type="submission" date="2019-01" db="EMBL/GenBank/DDBJ databases">
        <title>Draft genomes of a novel of Aminipila strains.</title>
        <authorList>
            <person name="Ma S."/>
        </authorList>
    </citation>
    <scope>NUCLEOTIDE SEQUENCE [LARGE SCALE GENOMIC DNA]</scope>
    <source>
        <strain evidence="2">JN-39</strain>
    </source>
</reference>
<dbReference type="EMBL" id="CP035281">
    <property type="protein sequence ID" value="QAT42131.1"/>
    <property type="molecule type" value="Genomic_DNA"/>
</dbReference>
<evidence type="ECO:0000313" key="1">
    <source>
        <dbReference type="EMBL" id="QAT42131.1"/>
    </source>
</evidence>
<proteinExistence type="predicted"/>
<organism evidence="1 2">
    <name type="scientific">Aminipila luticellarii</name>
    <dbReference type="NCBI Taxonomy" id="2507160"/>
    <lineage>
        <taxon>Bacteria</taxon>
        <taxon>Bacillati</taxon>
        <taxon>Bacillota</taxon>
        <taxon>Clostridia</taxon>
        <taxon>Peptostreptococcales</taxon>
        <taxon>Anaerovoracaceae</taxon>
        <taxon>Aminipila</taxon>
    </lineage>
</organism>
<protein>
    <submittedName>
        <fullName evidence="1">Uncharacterized protein</fullName>
    </submittedName>
</protein>
<dbReference type="AlphaFoldDB" id="A0A410PT28"/>
<dbReference type="KEGG" id="amij:EQM06_02175"/>
<sequence>MEKKKGFNNRGVQIGTSSLLLIFTVLCLVVFSTLSLASARADYRLAVKTQQSVKAYYAADARGEELKRDMNRKLIQLAKEAPSEEVFRNLVQQNFKQAFDQSSNQISYAVDTGSGQLLRIQFQLLPYEEMEEGKANYKILSWSIQNKEDYEVDSKMPVWNGNEDID</sequence>
<dbReference type="OrthoDB" id="2047533at2"/>
<gene>
    <name evidence="1" type="ORF">EQM06_02175</name>
</gene>
<evidence type="ECO:0000313" key="2">
    <source>
        <dbReference type="Proteomes" id="UP000287601"/>
    </source>
</evidence>
<dbReference type="RefSeq" id="WP_128744785.1">
    <property type="nucleotide sequence ID" value="NZ_CP035281.1"/>
</dbReference>
<keyword evidence="2" id="KW-1185">Reference proteome</keyword>